<name>A0ABR5K6V9_9GAMM</name>
<gene>
    <name evidence="1" type="ORF">AM629_20245</name>
</gene>
<dbReference type="EMBL" id="LJCS01000107">
    <property type="protein sequence ID" value="KOY60273.1"/>
    <property type="molecule type" value="Genomic_DNA"/>
</dbReference>
<accession>A0ABR5K6V9</accession>
<dbReference type="RefSeq" id="WP_054481482.1">
    <property type="nucleotide sequence ID" value="NZ_CAWMRL010000107.1"/>
</dbReference>
<organism evidence="1 2">
    <name type="scientific">Photorhabdus heterorhabditis</name>
    <dbReference type="NCBI Taxonomy" id="880156"/>
    <lineage>
        <taxon>Bacteria</taxon>
        <taxon>Pseudomonadati</taxon>
        <taxon>Pseudomonadota</taxon>
        <taxon>Gammaproteobacteria</taxon>
        <taxon>Enterobacterales</taxon>
        <taxon>Morganellaceae</taxon>
        <taxon>Photorhabdus</taxon>
    </lineage>
</organism>
<reference evidence="1 2" key="1">
    <citation type="submission" date="2015-09" db="EMBL/GenBank/DDBJ databases">
        <title>Draft genome sequence and assembly of Photorhabdus sp. VMG, a bacterial symbiont associated with Heterorhabditis zealandica.</title>
        <authorList>
            <person name="Naidoo S."/>
            <person name="Featherston J."/>
            <person name="Mothupi B."/>
            <person name="Gray V.M."/>
        </authorList>
    </citation>
    <scope>NUCLEOTIDE SEQUENCE [LARGE SCALE GENOMIC DNA]</scope>
    <source>
        <strain evidence="1 2">VMG</strain>
    </source>
</reference>
<dbReference type="Proteomes" id="UP000037727">
    <property type="component" value="Unassembled WGS sequence"/>
</dbReference>
<sequence>MDNLEQPHNKTKIHRHYTPKYTGGLPDIVFVRRLAGALKVHDWNRNSFIYKLRCNRNQRVSVRSERRETFSELALAMIAYADYNPNHEYLFEVMCSVEKLAELCGQLYRYENGRKSYDPILHALNDWEDANLILIDRDFDHESKQHKAMRIWIRPEFFMGLGFALSEMREILKRFKRWMEKKGLRKSYDQVYAQHVLRLARSNVASLDNKHSLKKLLQKLKRLVIGNDEELESERQHAIKATEQRKELIKATEPVPDERRIYWQKYQNWVQQQPLAQRLSFEKDIKSKYPDLSNDELYQVYVKHLPDK</sequence>
<evidence type="ECO:0000313" key="1">
    <source>
        <dbReference type="EMBL" id="KOY60273.1"/>
    </source>
</evidence>
<proteinExistence type="predicted"/>
<evidence type="ECO:0008006" key="3">
    <source>
        <dbReference type="Google" id="ProtNLM"/>
    </source>
</evidence>
<comment type="caution">
    <text evidence="1">The sequence shown here is derived from an EMBL/GenBank/DDBJ whole genome shotgun (WGS) entry which is preliminary data.</text>
</comment>
<protein>
    <recommendedName>
        <fullName evidence="3">Replication protein</fullName>
    </recommendedName>
</protein>
<keyword evidence="2" id="KW-1185">Reference proteome</keyword>
<evidence type="ECO:0000313" key="2">
    <source>
        <dbReference type="Proteomes" id="UP000037727"/>
    </source>
</evidence>